<evidence type="ECO:0000256" key="4">
    <source>
        <dbReference type="ARBA" id="ARBA00023033"/>
    </source>
</evidence>
<dbReference type="GO" id="GO:0004497">
    <property type="term" value="F:monooxygenase activity"/>
    <property type="evidence" value="ECO:0007669"/>
    <property type="project" value="UniProtKB-KW"/>
</dbReference>
<dbReference type="InterPro" id="IPR011251">
    <property type="entry name" value="Luciferase-like_dom"/>
</dbReference>
<dbReference type="NCBIfam" id="TIGR03860">
    <property type="entry name" value="FMN_nitrolo"/>
    <property type="match status" value="1"/>
</dbReference>
<feature type="binding site" evidence="6">
    <location>
        <position position="158"/>
    </location>
    <ligand>
        <name>FMN</name>
        <dbReference type="ChEBI" id="CHEBI:58210"/>
    </ligand>
</feature>
<dbReference type="EMBL" id="FNLO01000013">
    <property type="protein sequence ID" value="SDV50686.1"/>
    <property type="molecule type" value="Genomic_DNA"/>
</dbReference>
<keyword evidence="1 6" id="KW-0285">Flavoprotein</keyword>
<feature type="domain" description="Luciferase-like" evidence="7">
    <location>
        <begin position="39"/>
        <end position="385"/>
    </location>
</feature>
<gene>
    <name evidence="8" type="ORF">SAMN05216551_11310</name>
</gene>
<dbReference type="InterPro" id="IPR016215">
    <property type="entry name" value="NTA_MOA"/>
</dbReference>
<evidence type="ECO:0000256" key="1">
    <source>
        <dbReference type="ARBA" id="ARBA00022630"/>
    </source>
</evidence>
<dbReference type="AlphaFoldDB" id="A0A1H2PU22"/>
<comment type="similarity">
    <text evidence="5">Belongs to the NtaA/SnaA/DszA monooxygenase family.</text>
</comment>
<reference evidence="9" key="1">
    <citation type="submission" date="2016-09" db="EMBL/GenBank/DDBJ databases">
        <authorList>
            <person name="Varghese N."/>
            <person name="Submissions S."/>
        </authorList>
    </citation>
    <scope>NUCLEOTIDE SEQUENCE [LARGE SCALE GENOMIC DNA]</scope>
    <source>
        <strain evidence="9">JS23</strain>
    </source>
</reference>
<keyword evidence="9" id="KW-1185">Reference proteome</keyword>
<evidence type="ECO:0000259" key="7">
    <source>
        <dbReference type="Pfam" id="PF00296"/>
    </source>
</evidence>
<evidence type="ECO:0000256" key="6">
    <source>
        <dbReference type="PIRSR" id="PIRSR000337-1"/>
    </source>
</evidence>
<feature type="binding site" evidence="6">
    <location>
        <position position="154"/>
    </location>
    <ligand>
        <name>FMN</name>
        <dbReference type="ChEBI" id="CHEBI:58210"/>
    </ligand>
</feature>
<protein>
    <submittedName>
        <fullName evidence="8">FMN-dependent oxidoreductase, nitrilotriacetate monooxygenase family</fullName>
    </submittedName>
</protein>
<dbReference type="Pfam" id="PF00296">
    <property type="entry name" value="Bac_luciferase"/>
    <property type="match status" value="1"/>
</dbReference>
<evidence type="ECO:0000313" key="9">
    <source>
        <dbReference type="Proteomes" id="UP000243719"/>
    </source>
</evidence>
<dbReference type="STRING" id="1770053.SAMN05216551_11310"/>
<evidence type="ECO:0000256" key="5">
    <source>
        <dbReference type="ARBA" id="ARBA00033748"/>
    </source>
</evidence>
<dbReference type="PANTHER" id="PTHR30011:SF16">
    <property type="entry name" value="C2H2 FINGER DOMAIN TRANSCRIPTION FACTOR (EUROFUNG)-RELATED"/>
    <property type="match status" value="1"/>
</dbReference>
<dbReference type="InterPro" id="IPR036661">
    <property type="entry name" value="Luciferase-like_sf"/>
</dbReference>
<dbReference type="Proteomes" id="UP000243719">
    <property type="component" value="Unassembled WGS sequence"/>
</dbReference>
<keyword evidence="2 6" id="KW-0288">FMN</keyword>
<dbReference type="Gene3D" id="3.20.20.30">
    <property type="entry name" value="Luciferase-like domain"/>
    <property type="match status" value="1"/>
</dbReference>
<feature type="binding site" evidence="6">
    <location>
        <position position="104"/>
    </location>
    <ligand>
        <name>FMN</name>
        <dbReference type="ChEBI" id="CHEBI:58210"/>
    </ligand>
</feature>
<sequence length="433" mass="48125">MSHTPFHLAWFISKGYGPKAWRHPWGGPNPQQWVLPDLFVDLSRALERAAFDYVMIEDSSNIPYTYGDSHDIYLRHAVDSPKLDPAVLATALIGATQRLGVVTTLSTSEYHPFQLARLTNTLDHISRGRAGWNLVTGSNDGGAQNFGLERQYPHDQRYDMADEYVDLVIKLWESWEADAMPIDREAERFADPAKVHPVHFEGEYFRSRGPLAAPRSPQGRPVICQAGGSPRGRVFAAQWAETIITSARSVAGMKAFRNDIRQRALAAGRNPDHIKCLFLINPIVDQTRAGAEARREAQQADAAAHLEVHLASLARTSGIDFSKFDPDEPLPELRSNGHQTLVAQYTGRTLREIALTGKGLADVDLVGTPAEVAGKLADIIDEVGGDGFLFMEPELTRRYIAEITDGLVPELQKLGAVRRVYDHQQFRDNLLAF</sequence>
<name>A0A1H2PU22_9BURK</name>
<feature type="binding site" evidence="6">
    <location>
        <position position="58"/>
    </location>
    <ligand>
        <name>FMN</name>
        <dbReference type="ChEBI" id="CHEBI:58210"/>
    </ligand>
</feature>
<dbReference type="InterPro" id="IPR051260">
    <property type="entry name" value="Diverse_substr_monoxygenases"/>
</dbReference>
<evidence type="ECO:0000313" key="8">
    <source>
        <dbReference type="EMBL" id="SDV50686.1"/>
    </source>
</evidence>
<dbReference type="PANTHER" id="PTHR30011">
    <property type="entry name" value="ALKANESULFONATE MONOOXYGENASE-RELATED"/>
    <property type="match status" value="1"/>
</dbReference>
<dbReference type="GO" id="GO:0016705">
    <property type="term" value="F:oxidoreductase activity, acting on paired donors, with incorporation or reduction of molecular oxygen"/>
    <property type="evidence" value="ECO:0007669"/>
    <property type="project" value="InterPro"/>
</dbReference>
<feature type="binding site" evidence="6">
    <location>
        <position position="229"/>
    </location>
    <ligand>
        <name>FMN</name>
        <dbReference type="ChEBI" id="CHEBI:58210"/>
    </ligand>
</feature>
<dbReference type="PIRSF" id="PIRSF000337">
    <property type="entry name" value="NTA_MOA"/>
    <property type="match status" value="1"/>
</dbReference>
<dbReference type="RefSeq" id="WP_091911839.1">
    <property type="nucleotide sequence ID" value="NZ_FNLO01000013.1"/>
</dbReference>
<dbReference type="SUPFAM" id="SSF51679">
    <property type="entry name" value="Bacterial luciferase-like"/>
    <property type="match status" value="1"/>
</dbReference>
<evidence type="ECO:0000256" key="2">
    <source>
        <dbReference type="ARBA" id="ARBA00022643"/>
    </source>
</evidence>
<organism evidence="8 9">
    <name type="scientific">Chitinasiproducens palmae</name>
    <dbReference type="NCBI Taxonomy" id="1770053"/>
    <lineage>
        <taxon>Bacteria</taxon>
        <taxon>Pseudomonadati</taxon>
        <taxon>Pseudomonadota</taxon>
        <taxon>Betaproteobacteria</taxon>
        <taxon>Burkholderiales</taxon>
        <taxon>Burkholderiaceae</taxon>
        <taxon>Chitinasiproducens</taxon>
    </lineage>
</organism>
<keyword evidence="3" id="KW-0560">Oxidoreductase</keyword>
<dbReference type="CDD" id="cd01095">
    <property type="entry name" value="Nitrilotriacetate_monoxgenase"/>
    <property type="match status" value="1"/>
</dbReference>
<proteinExistence type="inferred from homology"/>
<evidence type="ECO:0000256" key="3">
    <source>
        <dbReference type="ARBA" id="ARBA00023002"/>
    </source>
</evidence>
<accession>A0A1H2PU22</accession>
<dbReference type="OrthoDB" id="8320141at2"/>
<keyword evidence="4 8" id="KW-0503">Monooxygenase</keyword>